<dbReference type="GO" id="GO:0004499">
    <property type="term" value="F:N,N-dimethylaniline monooxygenase activity"/>
    <property type="evidence" value="ECO:0007669"/>
    <property type="project" value="InterPro"/>
</dbReference>
<evidence type="ECO:0000256" key="7">
    <source>
        <dbReference type="ARBA" id="ARBA00035159"/>
    </source>
</evidence>
<organism evidence="8 9">
    <name type="scientific">Mycoplana dimorpha</name>
    <dbReference type="NCBI Taxonomy" id="28320"/>
    <lineage>
        <taxon>Bacteria</taxon>
        <taxon>Pseudomonadati</taxon>
        <taxon>Pseudomonadota</taxon>
        <taxon>Alphaproteobacteria</taxon>
        <taxon>Hyphomicrobiales</taxon>
        <taxon>Rhizobiaceae</taxon>
        <taxon>Mycoplana</taxon>
    </lineage>
</organism>
<keyword evidence="4" id="KW-0521">NADP</keyword>
<dbReference type="GO" id="GO:0050661">
    <property type="term" value="F:NADP binding"/>
    <property type="evidence" value="ECO:0007669"/>
    <property type="project" value="InterPro"/>
</dbReference>
<name>A0A2T5AXM5_MYCDI</name>
<dbReference type="InterPro" id="IPR050346">
    <property type="entry name" value="FMO-like"/>
</dbReference>
<keyword evidence="3" id="KW-0274">FAD</keyword>
<evidence type="ECO:0000313" key="9">
    <source>
        <dbReference type="Proteomes" id="UP000241247"/>
    </source>
</evidence>
<accession>A0A2T5AXM5</accession>
<dbReference type="AlphaFoldDB" id="A0A2T5AXM5"/>
<dbReference type="EC" id="1.14.13.148" evidence="6"/>
<dbReference type="Gene3D" id="3.50.50.60">
    <property type="entry name" value="FAD/NAD(P)-binding domain"/>
    <property type="match status" value="1"/>
</dbReference>
<dbReference type="GO" id="GO:0050660">
    <property type="term" value="F:flavin adenine dinucleotide binding"/>
    <property type="evidence" value="ECO:0007669"/>
    <property type="project" value="InterPro"/>
</dbReference>
<reference evidence="8 9" key="1">
    <citation type="submission" date="2018-04" db="EMBL/GenBank/DDBJ databases">
        <title>Genomic Encyclopedia of Type Strains, Phase IV (KMG-IV): sequencing the most valuable type-strain genomes for metagenomic binning, comparative biology and taxonomic classification.</title>
        <authorList>
            <person name="Goeker M."/>
        </authorList>
    </citation>
    <scope>NUCLEOTIDE SEQUENCE [LARGE SCALE GENOMIC DNA]</scope>
    <source>
        <strain evidence="8 9">DSM 7138</strain>
    </source>
</reference>
<dbReference type="InterPro" id="IPR000960">
    <property type="entry name" value="Flavin_mOase"/>
</dbReference>
<protein>
    <recommendedName>
        <fullName evidence="7">Trimethylamine monooxygenase</fullName>
        <ecNumber evidence="6">1.14.13.148</ecNumber>
    </recommendedName>
</protein>
<evidence type="ECO:0000256" key="2">
    <source>
        <dbReference type="ARBA" id="ARBA00022630"/>
    </source>
</evidence>
<sequence>MTEFTSHTMPPKAVAIIGAGPAGLVTARWLVEHGFEPVLFEAADRPGGQWNAASPMSGTWRGMRTNTSRVMTRFSDLDHAEGTPVYPSRDDMHAYLMRYAEKFELMSRVRLSTRVEQLQKAPEGGWIVRSRRSGEVQTERFARVVVASGRYVMPEVPEIAGLDGFTGTLGAAHASQYDGGQAYRGKDVLIAGCSISALEIASDLALSGARSVTVCYRRQRYVLPKLMSGVPTDHVMFTRAAALAGEILPPEDLAAGLKATVLRAAGSPDQFGAMTPDDNIFAAGITQSQNFLPLVAEGRIAVRPWIESVAGRSVRFADGAKGDFDAILFGTGYRLSLPFLAPDVAAELGLDRTHIDLSDHTFHPDLAGLAFAGFYDLVGPFLPVLELQARWIAYSWAGIVPEPDRETLAAGLARSRAGRGGPQSLPMQHLALLFARNTGVEPDLGRWPDLERALLFGPLSAVSFRLQGPDSLGDAPALTAAAAAAFGAIRSPEMTDEERGLKNLVTTAARPRAA</sequence>
<dbReference type="SUPFAM" id="SSF51905">
    <property type="entry name" value="FAD/NAD(P)-binding domain"/>
    <property type="match status" value="2"/>
</dbReference>
<dbReference type="PIRSF" id="PIRSF000332">
    <property type="entry name" value="FMO"/>
    <property type="match status" value="1"/>
</dbReference>
<evidence type="ECO:0000256" key="5">
    <source>
        <dbReference type="ARBA" id="ARBA00023002"/>
    </source>
</evidence>
<proteinExistence type="inferred from homology"/>
<dbReference type="PANTHER" id="PTHR23023">
    <property type="entry name" value="DIMETHYLANILINE MONOOXYGENASE"/>
    <property type="match status" value="1"/>
</dbReference>
<evidence type="ECO:0000256" key="1">
    <source>
        <dbReference type="ARBA" id="ARBA00009183"/>
    </source>
</evidence>
<evidence type="ECO:0000256" key="3">
    <source>
        <dbReference type="ARBA" id="ARBA00022827"/>
    </source>
</evidence>
<dbReference type="Proteomes" id="UP000241247">
    <property type="component" value="Unassembled WGS sequence"/>
</dbReference>
<gene>
    <name evidence="8" type="ORF">C7449_10961</name>
</gene>
<keyword evidence="5" id="KW-0560">Oxidoreductase</keyword>
<keyword evidence="2" id="KW-0285">Flavoprotein</keyword>
<dbReference type="GO" id="GO:0034899">
    <property type="term" value="F:trimethylamine monooxygenase activity"/>
    <property type="evidence" value="ECO:0007669"/>
    <property type="project" value="UniProtKB-EC"/>
</dbReference>
<evidence type="ECO:0000256" key="6">
    <source>
        <dbReference type="ARBA" id="ARBA00034528"/>
    </source>
</evidence>
<dbReference type="Pfam" id="PF00743">
    <property type="entry name" value="FMO-like"/>
    <property type="match status" value="1"/>
</dbReference>
<comment type="similarity">
    <text evidence="1">Belongs to the FMO family.</text>
</comment>
<evidence type="ECO:0000313" key="8">
    <source>
        <dbReference type="EMBL" id="PTM91457.1"/>
    </source>
</evidence>
<keyword evidence="9" id="KW-1185">Reference proteome</keyword>
<dbReference type="PRINTS" id="PR00370">
    <property type="entry name" value="FMOXYGENASE"/>
</dbReference>
<evidence type="ECO:0000256" key="4">
    <source>
        <dbReference type="ARBA" id="ARBA00022857"/>
    </source>
</evidence>
<dbReference type="OrthoDB" id="9790219at2"/>
<dbReference type="InterPro" id="IPR020946">
    <property type="entry name" value="Flavin_mOase-like"/>
</dbReference>
<comment type="caution">
    <text evidence="8">The sequence shown here is derived from an EMBL/GenBank/DDBJ whole genome shotgun (WGS) entry which is preliminary data.</text>
</comment>
<dbReference type="RefSeq" id="WP_108004525.1">
    <property type="nucleotide sequence ID" value="NZ_JBHEEX010000012.1"/>
</dbReference>
<dbReference type="EMBL" id="PZZZ01000009">
    <property type="protein sequence ID" value="PTM91457.1"/>
    <property type="molecule type" value="Genomic_DNA"/>
</dbReference>
<dbReference type="InterPro" id="IPR036188">
    <property type="entry name" value="FAD/NAD-bd_sf"/>
</dbReference>